<feature type="region of interest" description="Disordered" evidence="1">
    <location>
        <begin position="66"/>
        <end position="99"/>
    </location>
</feature>
<dbReference type="EMBL" id="UZAH01032782">
    <property type="protein sequence ID" value="VDP23845.1"/>
    <property type="molecule type" value="Genomic_DNA"/>
</dbReference>
<sequence>MSTVHEHATPTQKECVDPTQQVQGVQPLHLTCVSEQYTVALQLVAFGRSVEKDQDDDLYLPHACIGSIPRGPDDASQEDQVRRHRADRDEKTPPPTRRLRLGEELLLGTCDSRGVGGVGVLVNTHLAMNIYDNEEVEAFYVELEKYYKKAG</sequence>
<protein>
    <submittedName>
        <fullName evidence="4">ANK_REP_REGION domain-containing protein</fullName>
    </submittedName>
</protein>
<evidence type="ECO:0000313" key="2">
    <source>
        <dbReference type="EMBL" id="VDP23845.1"/>
    </source>
</evidence>
<evidence type="ECO:0000313" key="4">
    <source>
        <dbReference type="WBParaSite" id="HPBE_0002120301-mRNA-1"/>
    </source>
</evidence>
<evidence type="ECO:0000256" key="1">
    <source>
        <dbReference type="SAM" id="MobiDB-lite"/>
    </source>
</evidence>
<accession>A0A3P8CXT9</accession>
<name>A0A183GFM1_HELPZ</name>
<gene>
    <name evidence="2" type="ORF">HPBE_LOCUS21202</name>
</gene>
<keyword evidence="3" id="KW-1185">Reference proteome</keyword>
<reference evidence="4" key="2">
    <citation type="submission" date="2019-09" db="UniProtKB">
        <authorList>
            <consortium name="WormBaseParasite"/>
        </authorList>
    </citation>
    <scope>IDENTIFICATION</scope>
</reference>
<dbReference type="WBParaSite" id="HPBE_0002120301-mRNA-1">
    <property type="protein sequence ID" value="HPBE_0002120301-mRNA-1"/>
    <property type="gene ID" value="HPBE_0002120301"/>
</dbReference>
<proteinExistence type="predicted"/>
<evidence type="ECO:0000313" key="3">
    <source>
        <dbReference type="Proteomes" id="UP000050761"/>
    </source>
</evidence>
<dbReference type="AlphaFoldDB" id="A0A183GFM1"/>
<organism evidence="3 4">
    <name type="scientific">Heligmosomoides polygyrus</name>
    <name type="common">Parasitic roundworm</name>
    <dbReference type="NCBI Taxonomy" id="6339"/>
    <lineage>
        <taxon>Eukaryota</taxon>
        <taxon>Metazoa</taxon>
        <taxon>Ecdysozoa</taxon>
        <taxon>Nematoda</taxon>
        <taxon>Chromadorea</taxon>
        <taxon>Rhabditida</taxon>
        <taxon>Rhabditina</taxon>
        <taxon>Rhabditomorpha</taxon>
        <taxon>Strongyloidea</taxon>
        <taxon>Heligmosomidae</taxon>
        <taxon>Heligmosomoides</taxon>
    </lineage>
</organism>
<reference evidence="2 3" key="1">
    <citation type="submission" date="2018-11" db="EMBL/GenBank/DDBJ databases">
        <authorList>
            <consortium name="Pathogen Informatics"/>
        </authorList>
    </citation>
    <scope>NUCLEOTIDE SEQUENCE [LARGE SCALE GENOMIC DNA]</scope>
</reference>
<dbReference type="Proteomes" id="UP000050761">
    <property type="component" value="Unassembled WGS sequence"/>
</dbReference>
<accession>A0A183GFM1</accession>